<feature type="compositionally biased region" description="Polar residues" evidence="1">
    <location>
        <begin position="78"/>
        <end position="87"/>
    </location>
</feature>
<dbReference type="EMBL" id="JADQUG010000024">
    <property type="protein sequence ID" value="MBG9354356.1"/>
    <property type="molecule type" value="Genomic_DNA"/>
</dbReference>
<comment type="caution">
    <text evidence="2">The sequence shown here is derived from an EMBL/GenBank/DDBJ whole genome shotgun (WGS) entry which is preliminary data.</text>
</comment>
<dbReference type="RefSeq" id="WP_197690158.1">
    <property type="nucleotide sequence ID" value="NZ_JADQUG010000024.1"/>
</dbReference>
<sequence>MSNGYGTPIDKAYEINDAIHVHCPECNAADGEYCENQKGVKKIPHASRLGIAYRDNNPEGRRKHQQRQAYLAHHRKTYTSPWQRKQA</sequence>
<reference evidence="2 3" key="1">
    <citation type="journal article" date="2020" name="J. Clin. Microbiol.">
        <title>Assessing the Genetic Diversity of Austrian Corynebacterium diphtheriae Clinical Isolates, 2011-2019.</title>
        <authorList>
            <person name="Schaeffer J."/>
            <person name="Huhulescu S."/>
            <person name="Stoeger A."/>
            <person name="Allerberger F."/>
            <person name="Ruppitsch W."/>
        </authorList>
    </citation>
    <scope>NUCLEOTIDE SEQUENCE [LARGE SCALE GENOMIC DNA]</scope>
    <source>
        <strain evidence="2 3">04-17</strain>
    </source>
</reference>
<accession>A0ABS0LCF5</accession>
<evidence type="ECO:0000313" key="3">
    <source>
        <dbReference type="Proteomes" id="UP000615580"/>
    </source>
</evidence>
<name>A0ABS0LCF5_9CORY</name>
<evidence type="ECO:0000313" key="2">
    <source>
        <dbReference type="EMBL" id="MBG9354356.1"/>
    </source>
</evidence>
<keyword evidence="3" id="KW-1185">Reference proteome</keyword>
<protein>
    <submittedName>
        <fullName evidence="2">Uncharacterized protein</fullName>
    </submittedName>
</protein>
<gene>
    <name evidence="2" type="ORF">I4J41_07010</name>
</gene>
<evidence type="ECO:0000256" key="1">
    <source>
        <dbReference type="SAM" id="MobiDB-lite"/>
    </source>
</evidence>
<feature type="compositionally biased region" description="Basic residues" evidence="1">
    <location>
        <begin position="61"/>
        <end position="77"/>
    </location>
</feature>
<feature type="region of interest" description="Disordered" evidence="1">
    <location>
        <begin position="53"/>
        <end position="87"/>
    </location>
</feature>
<organism evidence="2 3">
    <name type="scientific">Corynebacterium belfantii</name>
    <dbReference type="NCBI Taxonomy" id="2014537"/>
    <lineage>
        <taxon>Bacteria</taxon>
        <taxon>Bacillati</taxon>
        <taxon>Actinomycetota</taxon>
        <taxon>Actinomycetes</taxon>
        <taxon>Mycobacteriales</taxon>
        <taxon>Corynebacteriaceae</taxon>
        <taxon>Corynebacterium</taxon>
    </lineage>
</organism>
<proteinExistence type="predicted"/>
<dbReference type="Proteomes" id="UP000615580">
    <property type="component" value="Unassembled WGS sequence"/>
</dbReference>